<reference evidence="2 3" key="1">
    <citation type="journal article" date="2016" name="Microb. Cell Fact.">
        <title>Dissection of exopolysaccharide biosynthesis in Kozakia baliensis.</title>
        <authorList>
            <person name="Brandt J.U."/>
            <person name="Jakob F."/>
            <person name="Behr J."/>
            <person name="Geissler A.J."/>
            <person name="Vogel R.F."/>
        </authorList>
    </citation>
    <scope>NUCLEOTIDE SEQUENCE [LARGE SCALE GENOMIC DNA]</scope>
    <source>
        <strain evidence="2 3">DSM 14400</strain>
        <plasmid evidence="3">Plasmid pkb14400_1</plasmid>
    </source>
</reference>
<accession>A0A1D8UXX3</accession>
<dbReference type="Pfam" id="PF01261">
    <property type="entry name" value="AP_endonuc_2"/>
    <property type="match status" value="1"/>
</dbReference>
<dbReference type="PANTHER" id="PTHR12110:SF52">
    <property type="entry name" value="XYLOSE ISOMERASE"/>
    <property type="match status" value="1"/>
</dbReference>
<protein>
    <submittedName>
        <fullName evidence="2">4-hydroxyphenylpyruvate dioxygenase</fullName>
    </submittedName>
</protein>
<dbReference type="Proteomes" id="UP000179145">
    <property type="component" value="Plasmid pKB14400_1"/>
</dbReference>
<keyword evidence="3" id="KW-1185">Reference proteome</keyword>
<keyword evidence="2" id="KW-0670">Pyruvate</keyword>
<dbReference type="SUPFAM" id="SSF51658">
    <property type="entry name" value="Xylose isomerase-like"/>
    <property type="match status" value="1"/>
</dbReference>
<dbReference type="PANTHER" id="PTHR12110">
    <property type="entry name" value="HYDROXYPYRUVATE ISOMERASE"/>
    <property type="match status" value="1"/>
</dbReference>
<dbReference type="EMBL" id="CP014675">
    <property type="protein sequence ID" value="AOX18474.1"/>
    <property type="molecule type" value="Genomic_DNA"/>
</dbReference>
<feature type="domain" description="Xylose isomerase-like TIM barrel" evidence="1">
    <location>
        <begin position="22"/>
        <end position="262"/>
    </location>
</feature>
<keyword evidence="2" id="KW-0614">Plasmid</keyword>
<dbReference type="GO" id="GO:0051213">
    <property type="term" value="F:dioxygenase activity"/>
    <property type="evidence" value="ECO:0007669"/>
    <property type="project" value="UniProtKB-KW"/>
</dbReference>
<evidence type="ECO:0000313" key="3">
    <source>
        <dbReference type="Proteomes" id="UP000179145"/>
    </source>
</evidence>
<keyword evidence="2" id="KW-0223">Dioxygenase</keyword>
<geneLocation type="plasmid" evidence="3">
    <name>pkb14400_1</name>
</geneLocation>
<keyword evidence="2" id="KW-0560">Oxidoreductase</keyword>
<proteinExistence type="predicted"/>
<dbReference type="InterPro" id="IPR050312">
    <property type="entry name" value="IolE/XylAMocC-like"/>
</dbReference>
<dbReference type="Gene3D" id="3.20.20.150">
    <property type="entry name" value="Divalent-metal-dependent TIM barrel enzymes"/>
    <property type="match status" value="1"/>
</dbReference>
<dbReference type="InterPro" id="IPR036237">
    <property type="entry name" value="Xyl_isomerase-like_sf"/>
</dbReference>
<name>A0A1D8UXX3_9PROT</name>
<dbReference type="AlphaFoldDB" id="A0A1D8UXX3"/>
<dbReference type="InterPro" id="IPR013022">
    <property type="entry name" value="Xyl_isomerase-like_TIM-brl"/>
</dbReference>
<organism evidence="2 3">
    <name type="scientific">Kozakia baliensis</name>
    <dbReference type="NCBI Taxonomy" id="153496"/>
    <lineage>
        <taxon>Bacteria</taxon>
        <taxon>Pseudomonadati</taxon>
        <taxon>Pseudomonadota</taxon>
        <taxon>Alphaproteobacteria</taxon>
        <taxon>Acetobacterales</taxon>
        <taxon>Acetobacteraceae</taxon>
        <taxon>Kozakia</taxon>
    </lineage>
</organism>
<evidence type="ECO:0000259" key="1">
    <source>
        <dbReference type="Pfam" id="PF01261"/>
    </source>
</evidence>
<gene>
    <name evidence="2" type="ORF">A0U89_14285</name>
</gene>
<evidence type="ECO:0000313" key="2">
    <source>
        <dbReference type="EMBL" id="AOX18474.1"/>
    </source>
</evidence>
<dbReference type="KEGG" id="kba:A0U89_14285"/>
<sequence>MPFLFGMNEFTTQPWSFEEDVARYKALGVDAIEICEAKLDRSRAGEQIEFASETGLIISAIQPAVRTFFGSKMVPSPFEPNARADAFEYSLKSLAPYAPGSVFICNTGAPPNGNIQFVLDETIRYLRRLCPIALDLGVSLALEPLNPVSMNLESAICTIAQTMDIIDGVGHPAIGLCLDYWNIWQEDNVEAQISRAGSKISVLQASDWRVPLSGADRLIPGDGSIPLGTLLRATHDAGYRGACTVEIFSDGVPDSLYRDDLQQVIQKSRLGLEDAWENIPR</sequence>